<reference evidence="9 11" key="3">
    <citation type="submission" date="2019-04" db="EMBL/GenBank/DDBJ databases">
        <title>Microbes associate with the intestines of laboratory mice.</title>
        <authorList>
            <person name="Navarre W."/>
            <person name="Wong E."/>
            <person name="Huang K."/>
            <person name="Tropini C."/>
            <person name="Ng K."/>
            <person name="Yu B."/>
        </authorList>
    </citation>
    <scope>NUCLEOTIDE SEQUENCE [LARGE SCALE GENOMIC DNA]</scope>
    <source>
        <strain evidence="9 11">NM06_A21</strain>
    </source>
</reference>
<dbReference type="Pfam" id="PF00213">
    <property type="entry name" value="OSCP"/>
    <property type="match status" value="1"/>
</dbReference>
<comment type="similarity">
    <text evidence="7">Belongs to the ATPase delta chain family.</text>
</comment>
<dbReference type="EMBL" id="CP015402">
    <property type="protein sequence ID" value="ANU64162.1"/>
    <property type="molecule type" value="Genomic_DNA"/>
</dbReference>
<gene>
    <name evidence="7" type="primary">atpH</name>
    <name evidence="8" type="ORF">A4V02_10880</name>
    <name evidence="9" type="ORF">E5333_00390</name>
</gene>
<dbReference type="SUPFAM" id="SSF47928">
    <property type="entry name" value="N-terminal domain of the delta subunit of the F1F0-ATP synthase"/>
    <property type="match status" value="1"/>
</dbReference>
<keyword evidence="4 7" id="KW-0406">Ion transport</keyword>
<evidence type="ECO:0000256" key="6">
    <source>
        <dbReference type="ARBA" id="ARBA00023310"/>
    </source>
</evidence>
<dbReference type="InterPro" id="IPR000711">
    <property type="entry name" value="ATPase_OSCP/dsu"/>
</dbReference>
<keyword evidence="6 7" id="KW-0066">ATP synthesis</keyword>
<keyword evidence="5 7" id="KW-0472">Membrane</keyword>
<accession>A0A1B1SBH6</accession>
<dbReference type="PRINTS" id="PR00125">
    <property type="entry name" value="ATPASEDELTA"/>
</dbReference>
<evidence type="ECO:0000313" key="10">
    <source>
        <dbReference type="Proteomes" id="UP000186351"/>
    </source>
</evidence>
<accession>A0A1Z2XH33</accession>
<evidence type="ECO:0000313" key="9">
    <source>
        <dbReference type="EMBL" id="TGY76745.1"/>
    </source>
</evidence>
<dbReference type="NCBIfam" id="NF009964">
    <property type="entry name" value="PRK13429.1-3"/>
    <property type="match status" value="1"/>
</dbReference>
<dbReference type="GO" id="GO:0005886">
    <property type="term" value="C:plasma membrane"/>
    <property type="evidence" value="ECO:0007669"/>
    <property type="project" value="UniProtKB-SubCell"/>
</dbReference>
<protein>
    <recommendedName>
        <fullName evidence="7">ATP synthase subunit delta</fullName>
    </recommendedName>
    <alternativeName>
        <fullName evidence="7">ATP synthase F(1) sector subunit delta</fullName>
    </alternativeName>
    <alternativeName>
        <fullName evidence="7">F-type ATPase subunit delta</fullName>
        <shortName evidence="7">F-ATPase subunit delta</shortName>
    </alternativeName>
</protein>
<evidence type="ECO:0000313" key="11">
    <source>
        <dbReference type="Proteomes" id="UP000306630"/>
    </source>
</evidence>
<evidence type="ECO:0000256" key="5">
    <source>
        <dbReference type="ARBA" id="ARBA00023136"/>
    </source>
</evidence>
<dbReference type="HAMAP" id="MF_01416">
    <property type="entry name" value="ATP_synth_delta_bact"/>
    <property type="match status" value="1"/>
</dbReference>
<dbReference type="RefSeq" id="WP_068961449.1">
    <property type="nucleotide sequence ID" value="NZ_CAJTAP010000001.1"/>
</dbReference>
<dbReference type="GO" id="GO:0046933">
    <property type="term" value="F:proton-transporting ATP synthase activity, rotational mechanism"/>
    <property type="evidence" value="ECO:0007669"/>
    <property type="project" value="UniProtKB-UniRule"/>
</dbReference>
<dbReference type="InterPro" id="IPR026015">
    <property type="entry name" value="ATP_synth_OSCP/delta_N_sf"/>
</dbReference>
<dbReference type="AlphaFoldDB" id="A0A1B1SBH6"/>
<keyword evidence="10" id="KW-1185">Reference proteome</keyword>
<dbReference type="NCBIfam" id="TIGR01145">
    <property type="entry name" value="ATP_synt_delta"/>
    <property type="match status" value="1"/>
</dbReference>
<dbReference type="Gene3D" id="1.10.520.20">
    <property type="entry name" value="N-terminal domain of the delta subunit of the F1F0-ATP synthase"/>
    <property type="match status" value="1"/>
</dbReference>
<dbReference type="Proteomes" id="UP000306630">
    <property type="component" value="Unassembled WGS sequence"/>
</dbReference>
<organism evidence="8 10">
    <name type="scientific">Muribaculum intestinale</name>
    <dbReference type="NCBI Taxonomy" id="1796646"/>
    <lineage>
        <taxon>Bacteria</taxon>
        <taxon>Pseudomonadati</taxon>
        <taxon>Bacteroidota</taxon>
        <taxon>Bacteroidia</taxon>
        <taxon>Bacteroidales</taxon>
        <taxon>Muribaculaceae</taxon>
        <taxon>Muribaculum</taxon>
    </lineage>
</organism>
<dbReference type="GO" id="GO:0045259">
    <property type="term" value="C:proton-transporting ATP synthase complex"/>
    <property type="evidence" value="ECO:0007669"/>
    <property type="project" value="UniProtKB-KW"/>
</dbReference>
<evidence type="ECO:0000256" key="4">
    <source>
        <dbReference type="ARBA" id="ARBA00023065"/>
    </source>
</evidence>
<dbReference type="OrthoDB" id="9802471at2"/>
<reference evidence="8" key="2">
    <citation type="submission" date="2017-04" db="EMBL/GenBank/DDBJ databases">
        <title>Complete Genome Sequences of Twelve Strains of a Stable Defined Moderately Diverse Mouse Microbiota 2 (sDMDMm2).</title>
        <authorList>
            <person name="Uchimura Y."/>
            <person name="Wyss M."/>
            <person name="Brugiroux S."/>
            <person name="Limenitakis J.P."/>
            <person name="Stecher B."/>
            <person name="McCoy K.D."/>
            <person name="Macpherson A.J."/>
        </authorList>
    </citation>
    <scope>NUCLEOTIDE SEQUENCE</scope>
    <source>
        <strain evidence="8">YL27</strain>
    </source>
</reference>
<dbReference type="EMBL" id="SRYD01000001">
    <property type="protein sequence ID" value="TGY76745.1"/>
    <property type="molecule type" value="Genomic_DNA"/>
</dbReference>
<keyword evidence="7" id="KW-0139">CF(1)</keyword>
<dbReference type="KEGG" id="pary:A4V02_10880"/>
<evidence type="ECO:0000313" key="8">
    <source>
        <dbReference type="EMBL" id="ANU64162.1"/>
    </source>
</evidence>
<comment type="function">
    <text evidence="7">This protein is part of the stalk that links CF(0) to CF(1). It either transmits conformational changes from CF(0) to CF(1) or is implicated in proton conduction.</text>
</comment>
<sequence length="181" mass="20165">MDQGLIPNRYAKALYKFALEKGAADRVYELMKCLCASFAGQPRLQEVVANPFVATEDKTGLLTTAACAKSTDTVFADFLKLLVENRRIDIVRLIALRYLDIYRRANNICLVKIVTATDMPAEVVGKLHALVERHLPGATVEYTHLTDPSIIGGFIVDVNSERLDASLESELRQLRLKLLSK</sequence>
<dbReference type="Proteomes" id="UP000186351">
    <property type="component" value="Chromosome"/>
</dbReference>
<evidence type="ECO:0000256" key="1">
    <source>
        <dbReference type="ARBA" id="ARBA00004370"/>
    </source>
</evidence>
<evidence type="ECO:0000256" key="3">
    <source>
        <dbReference type="ARBA" id="ARBA00022781"/>
    </source>
</evidence>
<reference evidence="10" key="1">
    <citation type="submission" date="2016-04" db="EMBL/GenBank/DDBJ databases">
        <title>Complete Genome Sequences of Twelve Strains of a Stable Defined Moderately Diverse Mouse Microbiota 2 (sDMDMm2).</title>
        <authorList>
            <person name="Uchimura Y."/>
            <person name="Wyss M."/>
            <person name="Brugiroux S."/>
            <person name="Limenitakis J.P."/>
            <person name="Stecher B."/>
            <person name="McCoy K.D."/>
            <person name="Macpherson A.J."/>
        </authorList>
    </citation>
    <scope>NUCLEOTIDE SEQUENCE [LARGE SCALE GENOMIC DNA]</scope>
    <source>
        <strain evidence="10">YL27</strain>
    </source>
</reference>
<comment type="function">
    <text evidence="7">F(1)F(0) ATP synthase produces ATP from ADP in the presence of a proton or sodium gradient. F-type ATPases consist of two structural domains, F(1) containing the extramembraneous catalytic core and F(0) containing the membrane proton channel, linked together by a central stalk and a peripheral stalk. During catalysis, ATP synthesis in the catalytic domain of F(1) is coupled via a rotary mechanism of the central stalk subunits to proton translocation.</text>
</comment>
<evidence type="ECO:0000256" key="2">
    <source>
        <dbReference type="ARBA" id="ARBA00022448"/>
    </source>
</evidence>
<comment type="subcellular location">
    <subcellularLocation>
        <location evidence="7">Cell membrane</location>
        <topology evidence="7">Peripheral membrane protein</topology>
    </subcellularLocation>
    <subcellularLocation>
        <location evidence="1">Membrane</location>
    </subcellularLocation>
</comment>
<keyword evidence="7" id="KW-1003">Cell membrane</keyword>
<keyword evidence="2 7" id="KW-0813">Transport</keyword>
<keyword evidence="3 7" id="KW-0375">Hydrogen ion transport</keyword>
<dbReference type="STRING" id="1796646.A4V02_10880"/>
<dbReference type="GeneID" id="65537375"/>
<name>A0A1B1SBH6_9BACT</name>
<dbReference type="PANTHER" id="PTHR11910">
    <property type="entry name" value="ATP SYNTHASE DELTA CHAIN"/>
    <property type="match status" value="1"/>
</dbReference>
<evidence type="ECO:0000256" key="7">
    <source>
        <dbReference type="HAMAP-Rule" id="MF_01416"/>
    </source>
</evidence>
<proteinExistence type="inferred from homology"/>